<keyword evidence="2" id="KW-1185">Reference proteome</keyword>
<evidence type="ECO:0000313" key="2">
    <source>
        <dbReference type="Proteomes" id="UP000887572"/>
    </source>
</evidence>
<protein>
    <submittedName>
        <fullName evidence="3">Uncharacterized protein</fullName>
    </submittedName>
</protein>
<evidence type="ECO:0000313" key="3">
    <source>
        <dbReference type="WBParaSite" id="Gr19_v10_g8827.t1"/>
    </source>
</evidence>
<organism evidence="2 3">
    <name type="scientific">Globodera rostochiensis</name>
    <name type="common">Golden nematode worm</name>
    <name type="synonym">Heterodera rostochiensis</name>
    <dbReference type="NCBI Taxonomy" id="31243"/>
    <lineage>
        <taxon>Eukaryota</taxon>
        <taxon>Metazoa</taxon>
        <taxon>Ecdysozoa</taxon>
        <taxon>Nematoda</taxon>
        <taxon>Chromadorea</taxon>
        <taxon>Rhabditida</taxon>
        <taxon>Tylenchina</taxon>
        <taxon>Tylenchomorpha</taxon>
        <taxon>Tylenchoidea</taxon>
        <taxon>Heteroderidae</taxon>
        <taxon>Heteroderinae</taxon>
        <taxon>Globodera</taxon>
    </lineage>
</organism>
<sequence length="153" mass="15982">MPKGMGNFYAKIITGDDSTRSNRGGRSRTEPAAGKRRPQNAPNSLQMDLLHFATNQRWPAIGVQIDFRLVRLRHLPSGDSLWPLVIQKNNYSKTGSDGFLFGNMLGGGCGCSACCSPPPPPPPPCSSCCPSCGGGGFGGGGLSGLFGGLGKKK</sequence>
<feature type="region of interest" description="Disordered" evidence="1">
    <location>
        <begin position="15"/>
        <end position="42"/>
    </location>
</feature>
<dbReference type="AlphaFoldDB" id="A0A914IAL9"/>
<dbReference type="Proteomes" id="UP000887572">
    <property type="component" value="Unplaced"/>
</dbReference>
<name>A0A914IAL9_GLORO</name>
<accession>A0A914IAL9</accession>
<evidence type="ECO:0000256" key="1">
    <source>
        <dbReference type="SAM" id="MobiDB-lite"/>
    </source>
</evidence>
<dbReference type="WBParaSite" id="Gr19_v10_g8827.t1">
    <property type="protein sequence ID" value="Gr19_v10_g8827.t1"/>
    <property type="gene ID" value="Gr19_v10_g8827"/>
</dbReference>
<proteinExistence type="predicted"/>
<reference evidence="3" key="1">
    <citation type="submission" date="2022-11" db="UniProtKB">
        <authorList>
            <consortium name="WormBaseParasite"/>
        </authorList>
    </citation>
    <scope>IDENTIFICATION</scope>
</reference>